<reference evidence="3 4" key="1">
    <citation type="journal article" date="2015" name="Stand. Genomic Sci.">
        <title>Genomic Encyclopedia of Bacterial and Archaeal Type Strains, Phase III: the genomes of soil and plant-associated and newly described type strains.</title>
        <authorList>
            <person name="Whitman W.B."/>
            <person name="Woyke T."/>
            <person name="Klenk H.P."/>
            <person name="Zhou Y."/>
            <person name="Lilburn T.G."/>
            <person name="Beck B.J."/>
            <person name="De Vos P."/>
            <person name="Vandamme P."/>
            <person name="Eisen J.A."/>
            <person name="Garrity G."/>
            <person name="Hugenholtz P."/>
            <person name="Kyrpides N.C."/>
        </authorList>
    </citation>
    <scope>NUCLEOTIDE SEQUENCE [LARGE SCALE GENOMIC DNA]</scope>
    <source>
        <strain evidence="3 4">VKM Ac-2538</strain>
    </source>
</reference>
<dbReference type="PANTHER" id="PTHR43317:SF1">
    <property type="entry name" value="THERMOSPERMINE SYNTHASE ACAULIS5"/>
    <property type="match status" value="1"/>
</dbReference>
<dbReference type="Proteomes" id="UP000295818">
    <property type="component" value="Unassembled WGS sequence"/>
</dbReference>
<sequence>MSETAETPAQHPSGEQISGGKTVGDKVAIALAFGSSAAVLVLELVSLRLVAPYLGLTLETNTAVIGVALAAIATGAMMGGKFADAVPPTRTLGPLIMFGGALVLLILPVVRWTGEAVRGSAGDAVFLAVAIALFLPASLLAAVTPMVTKLRLSTLTQTGTVVGRLSAYATVGAIVGTVLTGFVFVAKVPTSTIVLCLGGVLVVGGAALTIYFRGLKAAARPLVLALIGTGLTVVAPRPCDIETAYHCARVVADPNREGGRTLYLDQLRHSYVDLNDPEHLEFEYTKDFGAAIDGSWPGAQPLTALHIGGGGLTMPHYLTATRPGTENKVYEIDSGVIEIDKAELGAEPGPGLDLQVRDGRLGVRSEPADSRDLVVMDAFGGVAVPWHLTTREVVADVRRVLKPDGLYLVNVIDYPPQAFAKAETRTLEAEFPHVAVISRPNALSGAEGGNFVLLASDQPIDAAAIRQRLAGRSTLLSDAPAVQSFIGAGPVLTDDYAPVDQLLTPYPS</sequence>
<dbReference type="InterPro" id="IPR029063">
    <property type="entry name" value="SAM-dependent_MTases_sf"/>
</dbReference>
<keyword evidence="2" id="KW-1133">Transmembrane helix</keyword>
<evidence type="ECO:0000313" key="3">
    <source>
        <dbReference type="EMBL" id="TCO13593.1"/>
    </source>
</evidence>
<organism evidence="3 4">
    <name type="scientific">Kribbella orskensis</name>
    <dbReference type="NCBI Taxonomy" id="2512216"/>
    <lineage>
        <taxon>Bacteria</taxon>
        <taxon>Bacillati</taxon>
        <taxon>Actinomycetota</taxon>
        <taxon>Actinomycetes</taxon>
        <taxon>Propionibacteriales</taxon>
        <taxon>Kribbellaceae</taxon>
        <taxon>Kribbella</taxon>
    </lineage>
</organism>
<gene>
    <name evidence="3" type="ORF">EV644_12268</name>
</gene>
<feature type="transmembrane region" description="Helical" evidence="2">
    <location>
        <begin position="165"/>
        <end position="186"/>
    </location>
</feature>
<feature type="transmembrane region" description="Helical" evidence="2">
    <location>
        <begin position="27"/>
        <end position="51"/>
    </location>
</feature>
<dbReference type="EMBL" id="SLWM01000022">
    <property type="protein sequence ID" value="TCO13593.1"/>
    <property type="molecule type" value="Genomic_DNA"/>
</dbReference>
<dbReference type="NCBIfam" id="NF037959">
    <property type="entry name" value="MFS_SpdSyn"/>
    <property type="match status" value="1"/>
</dbReference>
<dbReference type="SUPFAM" id="SSF53335">
    <property type="entry name" value="S-adenosyl-L-methionine-dependent methyltransferases"/>
    <property type="match status" value="1"/>
</dbReference>
<evidence type="ECO:0008006" key="5">
    <source>
        <dbReference type="Google" id="ProtNLM"/>
    </source>
</evidence>
<feature type="transmembrane region" description="Helical" evidence="2">
    <location>
        <begin position="63"/>
        <end position="80"/>
    </location>
</feature>
<comment type="caution">
    <text evidence="3">The sequence shown here is derived from an EMBL/GenBank/DDBJ whole genome shotgun (WGS) entry which is preliminary data.</text>
</comment>
<feature type="transmembrane region" description="Helical" evidence="2">
    <location>
        <begin position="124"/>
        <end position="144"/>
    </location>
</feature>
<feature type="transmembrane region" description="Helical" evidence="2">
    <location>
        <begin position="192"/>
        <end position="212"/>
    </location>
</feature>
<proteinExistence type="predicted"/>
<accession>A0ABY2BAR3</accession>
<keyword evidence="4" id="KW-1185">Reference proteome</keyword>
<protein>
    <recommendedName>
        <fullName evidence="5">Spermidine synthase</fullName>
    </recommendedName>
</protein>
<keyword evidence="2" id="KW-0472">Membrane</keyword>
<evidence type="ECO:0000313" key="4">
    <source>
        <dbReference type="Proteomes" id="UP000295818"/>
    </source>
</evidence>
<name>A0ABY2BAR3_9ACTN</name>
<feature type="transmembrane region" description="Helical" evidence="2">
    <location>
        <begin position="92"/>
        <end position="112"/>
    </location>
</feature>
<dbReference type="RefSeq" id="WP_241999255.1">
    <property type="nucleotide sequence ID" value="NZ_SLWM01000022.1"/>
</dbReference>
<dbReference type="PANTHER" id="PTHR43317">
    <property type="entry name" value="THERMOSPERMINE SYNTHASE ACAULIS5"/>
    <property type="match status" value="1"/>
</dbReference>
<keyword evidence="2" id="KW-0812">Transmembrane</keyword>
<keyword evidence="1" id="KW-0620">Polyamine biosynthesis</keyword>
<evidence type="ECO:0000256" key="1">
    <source>
        <dbReference type="ARBA" id="ARBA00023115"/>
    </source>
</evidence>
<dbReference type="Gene3D" id="3.40.50.150">
    <property type="entry name" value="Vaccinia Virus protein VP39"/>
    <property type="match status" value="1"/>
</dbReference>
<evidence type="ECO:0000256" key="2">
    <source>
        <dbReference type="SAM" id="Phobius"/>
    </source>
</evidence>